<dbReference type="InterPro" id="IPR020449">
    <property type="entry name" value="Tscrpt_reg_AraC-type_HTH"/>
</dbReference>
<dbReference type="InterPro" id="IPR050204">
    <property type="entry name" value="AraC_XylS_family_regulators"/>
</dbReference>
<keyword evidence="6" id="KW-1185">Reference proteome</keyword>
<comment type="caution">
    <text evidence="5">The sequence shown here is derived from an EMBL/GenBank/DDBJ whole genome shotgun (WGS) entry which is preliminary data.</text>
</comment>
<gene>
    <name evidence="5" type="ORF">PQR57_06285</name>
</gene>
<evidence type="ECO:0000256" key="3">
    <source>
        <dbReference type="ARBA" id="ARBA00023163"/>
    </source>
</evidence>
<dbReference type="PROSITE" id="PS00041">
    <property type="entry name" value="HTH_ARAC_FAMILY_1"/>
    <property type="match status" value="2"/>
</dbReference>
<dbReference type="Pfam" id="PF12852">
    <property type="entry name" value="Cupin_6"/>
    <property type="match status" value="1"/>
</dbReference>
<organism evidence="5 6">
    <name type="scientific">Paraburkholderia dipogonis</name>
    <dbReference type="NCBI Taxonomy" id="1211383"/>
    <lineage>
        <taxon>Bacteria</taxon>
        <taxon>Pseudomonadati</taxon>
        <taxon>Pseudomonadota</taxon>
        <taxon>Betaproteobacteria</taxon>
        <taxon>Burkholderiales</taxon>
        <taxon>Burkholderiaceae</taxon>
        <taxon>Paraburkholderia</taxon>
    </lineage>
</organism>
<evidence type="ECO:0000313" key="6">
    <source>
        <dbReference type="Proteomes" id="UP001629230"/>
    </source>
</evidence>
<dbReference type="Gene3D" id="1.10.10.60">
    <property type="entry name" value="Homeodomain-like"/>
    <property type="match status" value="2"/>
</dbReference>
<keyword evidence="2" id="KW-0238">DNA-binding</keyword>
<evidence type="ECO:0000256" key="1">
    <source>
        <dbReference type="ARBA" id="ARBA00023015"/>
    </source>
</evidence>
<protein>
    <submittedName>
        <fullName evidence="5">AraC family transcriptional regulator</fullName>
    </submittedName>
</protein>
<evidence type="ECO:0000256" key="2">
    <source>
        <dbReference type="ARBA" id="ARBA00023125"/>
    </source>
</evidence>
<dbReference type="InterPro" id="IPR018060">
    <property type="entry name" value="HTH_AraC"/>
</dbReference>
<dbReference type="PANTHER" id="PTHR46796">
    <property type="entry name" value="HTH-TYPE TRANSCRIPTIONAL ACTIVATOR RHAS-RELATED"/>
    <property type="match status" value="1"/>
</dbReference>
<feature type="domain" description="HTH araC/xylS-type" evidence="4">
    <location>
        <begin position="195"/>
        <end position="296"/>
    </location>
</feature>
<keyword evidence="3" id="KW-0804">Transcription</keyword>
<accession>A0ABW9ALK1</accession>
<dbReference type="PANTHER" id="PTHR46796:SF7">
    <property type="entry name" value="ARAC FAMILY TRANSCRIPTIONAL REGULATOR"/>
    <property type="match status" value="1"/>
</dbReference>
<name>A0ABW9ALK1_9BURK</name>
<evidence type="ECO:0000259" key="4">
    <source>
        <dbReference type="PROSITE" id="PS01124"/>
    </source>
</evidence>
<dbReference type="SUPFAM" id="SSF46689">
    <property type="entry name" value="Homeodomain-like"/>
    <property type="match status" value="2"/>
</dbReference>
<dbReference type="PRINTS" id="PR00032">
    <property type="entry name" value="HTHARAC"/>
</dbReference>
<dbReference type="SMART" id="SM00342">
    <property type="entry name" value="HTH_ARAC"/>
    <property type="match status" value="1"/>
</dbReference>
<reference evidence="5 6" key="1">
    <citation type="journal article" date="2024" name="Chem. Sci.">
        <title>Discovery of megapolipeptins by genome mining of a Burkholderiales bacteria collection.</title>
        <authorList>
            <person name="Paulo B.S."/>
            <person name="Recchia M.J.J."/>
            <person name="Lee S."/>
            <person name="Fergusson C.H."/>
            <person name="Romanowski S.B."/>
            <person name="Hernandez A."/>
            <person name="Krull N."/>
            <person name="Liu D.Y."/>
            <person name="Cavanagh H."/>
            <person name="Bos A."/>
            <person name="Gray C.A."/>
            <person name="Murphy B.T."/>
            <person name="Linington R.G."/>
            <person name="Eustaquio A.S."/>
        </authorList>
    </citation>
    <scope>NUCLEOTIDE SEQUENCE [LARGE SCALE GENOMIC DNA]</scope>
    <source>
        <strain evidence="5 6">RL17-350-BIC-A</strain>
    </source>
</reference>
<dbReference type="RefSeq" id="WP_132374158.1">
    <property type="nucleotide sequence ID" value="NZ_JAQQEZ010000003.1"/>
</dbReference>
<proteinExistence type="predicted"/>
<dbReference type="EMBL" id="JAQQEZ010000003">
    <property type="protein sequence ID" value="MFM0000616.1"/>
    <property type="molecule type" value="Genomic_DNA"/>
</dbReference>
<dbReference type="InterPro" id="IPR032783">
    <property type="entry name" value="AraC_lig"/>
</dbReference>
<sequence length="300" mass="32686">MVDPLAEIVTLLQPVATFSKVVSGAGRWRVRRSDAGQPFYCVILDGSCRLVTNGREPVILQADDFVLIPEVCGFTMSSLEPPDPEDTDTSPVALLDGGFRLGVEGDPADVQLLVGHCVFGSPDAALLVSLLPELVHVRGERRLATLVKLVREESREQRPARDVVLARLLEVLFIEALRSTGTAASPGLVRGLADGRLALAIRQMHERPDKSWTVAQLATAAALSRSAFFERFSRAVGVAPMEYLLSWRMALAKNLLRRKDSGVAKIAERVGYSSASAFSVAFTRYVGLPPTQYAQEQRDT</sequence>
<dbReference type="Proteomes" id="UP001629230">
    <property type="component" value="Unassembled WGS sequence"/>
</dbReference>
<dbReference type="InterPro" id="IPR009057">
    <property type="entry name" value="Homeodomain-like_sf"/>
</dbReference>
<dbReference type="PROSITE" id="PS01124">
    <property type="entry name" value="HTH_ARAC_FAMILY_2"/>
    <property type="match status" value="1"/>
</dbReference>
<keyword evidence="1" id="KW-0805">Transcription regulation</keyword>
<dbReference type="Pfam" id="PF12833">
    <property type="entry name" value="HTH_18"/>
    <property type="match status" value="1"/>
</dbReference>
<dbReference type="InterPro" id="IPR018062">
    <property type="entry name" value="HTH_AraC-typ_CS"/>
</dbReference>
<evidence type="ECO:0000313" key="5">
    <source>
        <dbReference type="EMBL" id="MFM0000616.1"/>
    </source>
</evidence>